<dbReference type="AlphaFoldDB" id="A0AA94JDM9"/>
<dbReference type="PANTHER" id="PTHR39594">
    <property type="entry name" value="PROTEIN YCHQ"/>
    <property type="match status" value="1"/>
</dbReference>
<keyword evidence="1" id="KW-0812">Transmembrane</keyword>
<dbReference type="EMBL" id="PIPS01000001">
    <property type="protein sequence ID" value="RUO44793.1"/>
    <property type="molecule type" value="Genomic_DNA"/>
</dbReference>
<protein>
    <submittedName>
        <fullName evidence="2">Invasion protein</fullName>
    </submittedName>
</protein>
<keyword evidence="3" id="KW-1185">Reference proteome</keyword>
<dbReference type="GO" id="GO:0005886">
    <property type="term" value="C:plasma membrane"/>
    <property type="evidence" value="ECO:0007669"/>
    <property type="project" value="TreeGrafter"/>
</dbReference>
<reference evidence="3" key="1">
    <citation type="journal article" date="2018" name="Front. Microbiol.">
        <title>Genome-Based Analysis Reveals the Taxonomy and Diversity of the Family Idiomarinaceae.</title>
        <authorList>
            <person name="Liu Y."/>
            <person name="Lai Q."/>
            <person name="Shao Z."/>
        </authorList>
    </citation>
    <scope>NUCLEOTIDE SEQUENCE [LARGE SCALE GENOMIC DNA]</scope>
    <source>
        <strain evidence="3">SN-14</strain>
    </source>
</reference>
<evidence type="ECO:0000313" key="2">
    <source>
        <dbReference type="EMBL" id="RUO44793.1"/>
    </source>
</evidence>
<comment type="caution">
    <text evidence="2">The sequence shown here is derived from an EMBL/GenBank/DDBJ whole genome shotgun (WGS) entry which is preliminary data.</text>
</comment>
<dbReference type="Proteomes" id="UP000286680">
    <property type="component" value="Unassembled WGS sequence"/>
</dbReference>
<accession>A0AA94JDM9</accession>
<feature type="transmembrane region" description="Helical" evidence="1">
    <location>
        <begin position="47"/>
        <end position="64"/>
    </location>
</feature>
<feature type="transmembrane region" description="Helical" evidence="1">
    <location>
        <begin position="70"/>
        <end position="89"/>
    </location>
</feature>
<keyword evidence="1" id="KW-0472">Membrane</keyword>
<dbReference type="RefSeq" id="WP_105306062.1">
    <property type="nucleotide sequence ID" value="NZ_PIPS01000001.1"/>
</dbReference>
<dbReference type="PIRSF" id="PIRSF005610">
    <property type="entry name" value="SirB"/>
    <property type="match status" value="1"/>
</dbReference>
<proteinExistence type="predicted"/>
<dbReference type="PANTHER" id="PTHR39594:SF1">
    <property type="entry name" value="PROTEIN YCHQ"/>
    <property type="match status" value="1"/>
</dbReference>
<feature type="transmembrane region" description="Helical" evidence="1">
    <location>
        <begin position="6"/>
        <end position="26"/>
    </location>
</feature>
<organism evidence="2 3">
    <name type="scientific">Idiomarina aquatica</name>
    <dbReference type="NCBI Taxonomy" id="1327752"/>
    <lineage>
        <taxon>Bacteria</taxon>
        <taxon>Pseudomonadati</taxon>
        <taxon>Pseudomonadota</taxon>
        <taxon>Gammaproteobacteria</taxon>
        <taxon>Alteromonadales</taxon>
        <taxon>Idiomarinaceae</taxon>
        <taxon>Idiomarina</taxon>
    </lineage>
</organism>
<sequence length="124" mass="13900">MYVAFKHMHVLFVVISVTLFLLRFIWKQLDSDLLQKRWVKIVPHINDTLLLASAIVMLVLTHRAPFADPWVTEKVLGVIGYILFGLLALKGSSKAVSWIGFIGACAWLAALFHVAVSKMPLLLS</sequence>
<dbReference type="InterPro" id="IPR007360">
    <property type="entry name" value="SirB"/>
</dbReference>
<feature type="transmembrane region" description="Helical" evidence="1">
    <location>
        <begin position="96"/>
        <end position="116"/>
    </location>
</feature>
<dbReference type="Pfam" id="PF04247">
    <property type="entry name" value="SirB"/>
    <property type="match status" value="1"/>
</dbReference>
<name>A0AA94JDM9_9GAMM</name>
<keyword evidence="1" id="KW-1133">Transmembrane helix</keyword>
<gene>
    <name evidence="2" type="ORF">CWE23_01775</name>
</gene>
<evidence type="ECO:0000256" key="1">
    <source>
        <dbReference type="SAM" id="Phobius"/>
    </source>
</evidence>
<evidence type="ECO:0000313" key="3">
    <source>
        <dbReference type="Proteomes" id="UP000286680"/>
    </source>
</evidence>